<dbReference type="AlphaFoldDB" id="A0A8K0EW12"/>
<feature type="region of interest" description="Disordered" evidence="3">
    <location>
        <begin position="452"/>
        <end position="500"/>
    </location>
</feature>
<dbReference type="SUPFAM" id="SSF48726">
    <property type="entry name" value="Immunoglobulin"/>
    <property type="match status" value="1"/>
</dbReference>
<dbReference type="InterPro" id="IPR003591">
    <property type="entry name" value="Leu-rich_rpt_typical-subtyp"/>
</dbReference>
<dbReference type="EMBL" id="OV696691">
    <property type="protein sequence ID" value="CAH1268530.1"/>
    <property type="molecule type" value="Genomic_DNA"/>
</dbReference>
<dbReference type="Pfam" id="PF13855">
    <property type="entry name" value="LRR_8"/>
    <property type="match status" value="1"/>
</dbReference>
<feature type="region of interest" description="Disordered" evidence="3">
    <location>
        <begin position="834"/>
        <end position="870"/>
    </location>
</feature>
<feature type="compositionally biased region" description="Basic and acidic residues" evidence="3">
    <location>
        <begin position="471"/>
        <end position="489"/>
    </location>
</feature>
<dbReference type="Gene3D" id="2.60.40.10">
    <property type="entry name" value="Immunoglobulins"/>
    <property type="match status" value="1"/>
</dbReference>
<dbReference type="FunFam" id="3.80.10.10:FF:000732">
    <property type="entry name" value="GD11101"/>
    <property type="match status" value="1"/>
</dbReference>
<keyword evidence="1" id="KW-0433">Leucine-rich repeat</keyword>
<feature type="region of interest" description="Disordered" evidence="3">
    <location>
        <begin position="563"/>
        <end position="601"/>
    </location>
</feature>
<feature type="signal peptide" evidence="4">
    <location>
        <begin position="1"/>
        <end position="22"/>
    </location>
</feature>
<feature type="compositionally biased region" description="Basic and acidic residues" evidence="3">
    <location>
        <begin position="714"/>
        <end position="730"/>
    </location>
</feature>
<evidence type="ECO:0000256" key="4">
    <source>
        <dbReference type="SAM" id="SignalP"/>
    </source>
</evidence>
<dbReference type="SUPFAM" id="SSF52058">
    <property type="entry name" value="L domain-like"/>
    <property type="match status" value="1"/>
</dbReference>
<dbReference type="PANTHER" id="PTHR24366">
    <property type="entry name" value="IG(IMMUNOGLOBULIN) AND LRR(LEUCINE RICH REPEAT) DOMAINS"/>
    <property type="match status" value="1"/>
</dbReference>
<feature type="region of interest" description="Disordered" evidence="3">
    <location>
        <begin position="714"/>
        <end position="750"/>
    </location>
</feature>
<organism evidence="5 6">
    <name type="scientific">Branchiostoma lanceolatum</name>
    <name type="common">Common lancelet</name>
    <name type="synonym">Amphioxus lanceolatum</name>
    <dbReference type="NCBI Taxonomy" id="7740"/>
    <lineage>
        <taxon>Eukaryota</taxon>
        <taxon>Metazoa</taxon>
        <taxon>Chordata</taxon>
        <taxon>Cephalochordata</taxon>
        <taxon>Leptocardii</taxon>
        <taxon>Amphioxiformes</taxon>
        <taxon>Branchiostomatidae</taxon>
        <taxon>Branchiostoma</taxon>
    </lineage>
</organism>
<keyword evidence="6" id="KW-1185">Reference proteome</keyword>
<feature type="compositionally biased region" description="Polar residues" evidence="3">
    <location>
        <begin position="741"/>
        <end position="750"/>
    </location>
</feature>
<evidence type="ECO:0000256" key="3">
    <source>
        <dbReference type="SAM" id="MobiDB-lite"/>
    </source>
</evidence>
<evidence type="ECO:0000256" key="1">
    <source>
        <dbReference type="ARBA" id="ARBA00022614"/>
    </source>
</evidence>
<keyword evidence="4" id="KW-0732">Signal</keyword>
<dbReference type="InterPro" id="IPR013783">
    <property type="entry name" value="Ig-like_fold"/>
</dbReference>
<protein>
    <submittedName>
        <fullName evidence="5">LRRC24 protein</fullName>
    </submittedName>
</protein>
<feature type="compositionally biased region" description="Polar residues" evidence="3">
    <location>
        <begin position="838"/>
        <end position="860"/>
    </location>
</feature>
<proteinExistence type="predicted"/>
<evidence type="ECO:0000313" key="6">
    <source>
        <dbReference type="Proteomes" id="UP000838412"/>
    </source>
</evidence>
<evidence type="ECO:0000313" key="5">
    <source>
        <dbReference type="EMBL" id="CAH1268530.1"/>
    </source>
</evidence>
<dbReference type="OrthoDB" id="694479at2759"/>
<keyword evidence="2" id="KW-0677">Repeat</keyword>
<feature type="region of interest" description="Disordered" evidence="3">
    <location>
        <begin position="642"/>
        <end position="667"/>
    </location>
</feature>
<accession>A0A8K0EW12</accession>
<dbReference type="InterPro" id="IPR032675">
    <property type="entry name" value="LRR_dom_sf"/>
</dbReference>
<sequence>MKISSLFLLGVFITGFVGCLSSSDLDRCSLRGGNTTTAIICTRSETLRAVPAPLPDTLTSLVIKFQTIRTIERGKLPSLPDLRVLTIHGSKVAEVEVGAFDTVPNVTNLDLTMNKIRKLEAGTFRGLGRLKSLNLALNHLYSIDNGTFSGLQKLEWLDLAKNCLQRIPTDTWLLKSLQDFSLVYNMIQQPSFGDVTKLEHNGGMNIRFGGRIICDCRLRRIKQWIAIKGRSRLDVFCTDEKGQRKWLSSYPLERLACEAPEVSVTLRWQAVDAPETAFLTCQADCQENLHFSWLLPNGKELPSTSESSRKRTSARTLNCTRKGSNVRTHVRKTTCYSVLNITAIDNPNYVSGTYTCRVQGNYTKSAAASALVNLGPIQRPDVVPYETTPRQDFSTTLFSMVMFSGSTTPPGQLKRNASFYHGIVAASSACVILVLVVIVRKCRMRKEEEPVRCRRGQDKDTRQVSNQDDGNNIHEMNDNNGEVRTEEGGSGRATYDNEEDVGGVAYENEEDAGGVAYENEEDAGGVAYENEEDTGGVAYENEDQFSDPYENDSEFWNEEEVERTNYENDPQFSNQDKRSVNRRRVRKTRSGNNGASGRGKILRANNAAEAENLPKPRRINRKKLRASMCRVTVTKEEFGEGQYDNDKRGSHLGRARQLRSETDAETSKLAVQESWHYDNELRRGGKISTKHENTRRIADGNMHSDSTVAIMESESGHYDNDIQNRRDTSTRPKRTRRTDIRTTGSSTNQNFRNPSVADLCDSVAFVVPGRIGHCDNEGQLVDFLEPTQTCHKRVSDWCSRDHVRRNESDDHVVSYDRHDTSGVETCTKDADDYITVRNGDSSESDSPYTRKTNPNITKTSTSDDESNGNDSDHKYFGFPDFFKIPSNNRIPDDASDDSTDHDYVTLPADIDYVTLPPAEIDYVTFPTSPSPSEHDYVTFPTSTSASEHDYVTFPTSTSASEHDYVTFPTSTSASEHDYVTFPTSPSPSEINYVTFPTSTSASRHDSVTFPTSPSPSEHDYITFPEGHKDDDLLKTAATGAVEHSYVTFPDQTPTK</sequence>
<dbReference type="InterPro" id="IPR001611">
    <property type="entry name" value="Leu-rich_rpt"/>
</dbReference>
<evidence type="ECO:0000256" key="2">
    <source>
        <dbReference type="ARBA" id="ARBA00022737"/>
    </source>
</evidence>
<feature type="compositionally biased region" description="Basic residues" evidence="3">
    <location>
        <begin position="580"/>
        <end position="589"/>
    </location>
</feature>
<dbReference type="Gene3D" id="3.80.10.10">
    <property type="entry name" value="Ribonuclease Inhibitor"/>
    <property type="match status" value="1"/>
</dbReference>
<dbReference type="SMART" id="SM00369">
    <property type="entry name" value="LRR_TYP"/>
    <property type="match status" value="4"/>
</dbReference>
<feature type="compositionally biased region" description="Basic and acidic residues" evidence="3">
    <location>
        <begin position="452"/>
        <end position="462"/>
    </location>
</feature>
<dbReference type="Proteomes" id="UP000838412">
    <property type="component" value="Chromosome 6"/>
</dbReference>
<dbReference type="InterPro" id="IPR036179">
    <property type="entry name" value="Ig-like_dom_sf"/>
</dbReference>
<gene>
    <name evidence="5" type="primary">LRRC24</name>
    <name evidence="5" type="ORF">BLAG_LOCUS21447</name>
</gene>
<reference evidence="5" key="1">
    <citation type="submission" date="2022-01" db="EMBL/GenBank/DDBJ databases">
        <authorList>
            <person name="Braso-Vives M."/>
        </authorList>
    </citation>
    <scope>NUCLEOTIDE SEQUENCE</scope>
</reference>
<feature type="chain" id="PRO_5035435977" evidence="4">
    <location>
        <begin position="23"/>
        <end position="1055"/>
    </location>
</feature>
<name>A0A8K0EW12_BRALA</name>